<reference evidence="7 8" key="1">
    <citation type="journal article" date="2016" name="Nat. Commun.">
        <title>Thousands of microbial genomes shed light on interconnected biogeochemical processes in an aquifer system.</title>
        <authorList>
            <person name="Anantharaman K."/>
            <person name="Brown C.T."/>
            <person name="Hug L.A."/>
            <person name="Sharon I."/>
            <person name="Castelle C.J."/>
            <person name="Probst A.J."/>
            <person name="Thomas B.C."/>
            <person name="Singh A."/>
            <person name="Wilkins M.J."/>
            <person name="Karaoz U."/>
            <person name="Brodie E.L."/>
            <person name="Williams K.H."/>
            <person name="Hubbard S.S."/>
            <person name="Banfield J.F."/>
        </authorList>
    </citation>
    <scope>NUCLEOTIDE SEQUENCE [LARGE SCALE GENOMIC DNA]</scope>
</reference>
<dbReference type="InterPro" id="IPR000715">
    <property type="entry name" value="Glycosyl_transferase_4"/>
</dbReference>
<keyword evidence="5 6" id="KW-0472">Membrane</keyword>
<feature type="transmembrane region" description="Helical" evidence="6">
    <location>
        <begin position="286"/>
        <end position="308"/>
    </location>
</feature>
<feature type="transmembrane region" description="Helical" evidence="6">
    <location>
        <begin position="68"/>
        <end position="88"/>
    </location>
</feature>
<feature type="transmembrane region" description="Helical" evidence="6">
    <location>
        <begin position="184"/>
        <end position="203"/>
    </location>
</feature>
<comment type="subcellular location">
    <subcellularLocation>
        <location evidence="1">Membrane</location>
        <topology evidence="1">Multi-pass membrane protein</topology>
    </subcellularLocation>
</comment>
<comment type="caution">
    <text evidence="7">The sequence shown here is derived from an EMBL/GenBank/DDBJ whole genome shotgun (WGS) entry which is preliminary data.</text>
</comment>
<feature type="transmembrane region" description="Helical" evidence="6">
    <location>
        <begin position="259"/>
        <end position="280"/>
    </location>
</feature>
<dbReference type="Proteomes" id="UP000177276">
    <property type="component" value="Unassembled WGS sequence"/>
</dbReference>
<keyword evidence="4 6" id="KW-1133">Transmembrane helix</keyword>
<feature type="transmembrane region" description="Helical" evidence="6">
    <location>
        <begin position="344"/>
        <end position="361"/>
    </location>
</feature>
<gene>
    <name evidence="7" type="ORF">A3G46_00400</name>
</gene>
<feature type="transmembrane region" description="Helical" evidence="6">
    <location>
        <begin position="148"/>
        <end position="164"/>
    </location>
</feature>
<keyword evidence="3 6" id="KW-0812">Transmembrane</keyword>
<feature type="transmembrane region" description="Helical" evidence="6">
    <location>
        <begin position="108"/>
        <end position="127"/>
    </location>
</feature>
<evidence type="ECO:0000256" key="2">
    <source>
        <dbReference type="ARBA" id="ARBA00022679"/>
    </source>
</evidence>
<evidence type="ECO:0000256" key="6">
    <source>
        <dbReference type="SAM" id="Phobius"/>
    </source>
</evidence>
<feature type="transmembrane region" description="Helical" evidence="6">
    <location>
        <begin position="6"/>
        <end position="32"/>
    </location>
</feature>
<keyword evidence="2" id="KW-0808">Transferase</keyword>
<dbReference type="AlphaFoldDB" id="A0A1G2UQK3"/>
<evidence type="ECO:0000256" key="3">
    <source>
        <dbReference type="ARBA" id="ARBA00022692"/>
    </source>
</evidence>
<organism evidence="7 8">
    <name type="scientific">Candidatus Zambryskibacteria bacterium RIFCSPLOWO2_12_FULL_39_16</name>
    <dbReference type="NCBI Taxonomy" id="1802775"/>
    <lineage>
        <taxon>Bacteria</taxon>
        <taxon>Candidatus Zambryskiibacteriota</taxon>
    </lineage>
</organism>
<dbReference type="EMBL" id="MHWS01000025">
    <property type="protein sequence ID" value="OHB11658.1"/>
    <property type="molecule type" value="Genomic_DNA"/>
</dbReference>
<feature type="transmembrane region" description="Helical" evidence="6">
    <location>
        <begin position="210"/>
        <end position="229"/>
    </location>
</feature>
<evidence type="ECO:0000313" key="8">
    <source>
        <dbReference type="Proteomes" id="UP000177276"/>
    </source>
</evidence>
<proteinExistence type="predicted"/>
<dbReference type="GO" id="GO:0016780">
    <property type="term" value="F:phosphotransferase activity, for other substituted phosphate groups"/>
    <property type="evidence" value="ECO:0007669"/>
    <property type="project" value="InterPro"/>
</dbReference>
<evidence type="ECO:0000256" key="4">
    <source>
        <dbReference type="ARBA" id="ARBA00022989"/>
    </source>
</evidence>
<evidence type="ECO:0008006" key="9">
    <source>
        <dbReference type="Google" id="ProtNLM"/>
    </source>
</evidence>
<evidence type="ECO:0000256" key="1">
    <source>
        <dbReference type="ARBA" id="ARBA00004141"/>
    </source>
</evidence>
<dbReference type="GO" id="GO:0044038">
    <property type="term" value="P:cell wall macromolecule biosynthetic process"/>
    <property type="evidence" value="ECO:0007669"/>
    <property type="project" value="TreeGrafter"/>
</dbReference>
<evidence type="ECO:0000313" key="7">
    <source>
        <dbReference type="EMBL" id="OHB11658.1"/>
    </source>
</evidence>
<dbReference type="GO" id="GO:0071555">
    <property type="term" value="P:cell wall organization"/>
    <property type="evidence" value="ECO:0007669"/>
    <property type="project" value="TreeGrafter"/>
</dbReference>
<accession>A0A1G2UQK3</accession>
<protein>
    <recommendedName>
        <fullName evidence="9">Phospho-N-acetylmuramoyl-pentapeptide-transferase</fullName>
    </recommendedName>
</protein>
<dbReference type="PANTHER" id="PTHR22926:SF5">
    <property type="entry name" value="PHOSPHO-N-ACETYLMURAMOYL-PENTAPEPTIDE-TRANSFERASE HOMOLOG"/>
    <property type="match status" value="1"/>
</dbReference>
<sequence length="362" mass="39755">MVIIDIVKVFLPAVGAFILGVLATPLLTNFLYSHKMWKKKSGKIALDGEEAVIFNGLHKEKEVNTPRMGGVIVWFSSATIIIGIWIISKILPGDITIKLDFLSRSQTWLPLATLLLGAWVGLIDDYLEIKGSKKEDYKNGGLSLKKRLIIVAVIALACAWWFYVKLDVTGIGLPFKLFGGELYLGPFFIILFLFTALFIYAGGVIDGLDGLAGGVFTTMFAAYGGIAFYQQQIDLAAFCAALAGGLLAFLWFNIPPARFYMSETGTMGLTITLTVVAFMTDRLGDGYGFLVLPIIALPLVITVFSNLIQIFSKKFRGKKVFLVAPLHHHFEAIGWPAYKVTMRYWVFSLVCAIAGITLALIG</sequence>
<evidence type="ECO:0000256" key="5">
    <source>
        <dbReference type="ARBA" id="ARBA00023136"/>
    </source>
</evidence>
<feature type="transmembrane region" description="Helical" evidence="6">
    <location>
        <begin position="235"/>
        <end position="252"/>
    </location>
</feature>
<dbReference type="GO" id="GO:0005886">
    <property type="term" value="C:plasma membrane"/>
    <property type="evidence" value="ECO:0007669"/>
    <property type="project" value="TreeGrafter"/>
</dbReference>
<name>A0A1G2UQK3_9BACT</name>
<dbReference type="PANTHER" id="PTHR22926">
    <property type="entry name" value="PHOSPHO-N-ACETYLMURAMOYL-PENTAPEPTIDE-TRANSFERASE"/>
    <property type="match status" value="1"/>
</dbReference>
<dbReference type="Pfam" id="PF00953">
    <property type="entry name" value="Glycos_transf_4"/>
    <property type="match status" value="1"/>
</dbReference>